<sequence length="205" mass="23643">MLKAAFYILTISFFFNTVSLSQTESTFPKTYSEEEYTPLLDSLRQAYGEKISYKNSEQIELATLLAISHYPFLQNRKVKVIIRKVKGAPVEASFSPLNVVTPARSKVYKIIIKENSFMERLSLNKQVAALGHEMAHFIQYEERGYFGTLFGLLRYVSSDKYRIKFEKTADKIAMDHGLGPQMLEFAFYTSKEDIQNYMNQMGYGN</sequence>
<dbReference type="AlphaFoldDB" id="A0A150XA11"/>
<dbReference type="RefSeq" id="WP_068416570.1">
    <property type="nucleotide sequence ID" value="NZ_LRDB01000034.1"/>
</dbReference>
<dbReference type="OrthoDB" id="1098088at2"/>
<name>A0A150XA11_9BACT</name>
<comment type="caution">
    <text evidence="1">The sequence shown here is derived from an EMBL/GenBank/DDBJ whole genome shotgun (WGS) entry which is preliminary data.</text>
</comment>
<dbReference type="STRING" id="296218.AWN68_07315"/>
<reference evidence="1 2" key="1">
    <citation type="submission" date="2016-01" db="EMBL/GenBank/DDBJ databases">
        <title>Genome sequencing of Roseivirga echinicomitans KMM 6058.</title>
        <authorList>
            <person name="Selvaratnam C."/>
            <person name="Thevarajoo S."/>
            <person name="Goh K.M."/>
            <person name="Ee R."/>
            <person name="Chan K.-G."/>
            <person name="Chong C.S."/>
        </authorList>
    </citation>
    <scope>NUCLEOTIDE SEQUENCE [LARGE SCALE GENOMIC DNA]</scope>
    <source>
        <strain evidence="1 2">KMM 6058</strain>
    </source>
</reference>
<proteinExistence type="predicted"/>
<accession>A0A150XA11</accession>
<protein>
    <submittedName>
        <fullName evidence="1">Uncharacterized protein</fullName>
    </submittedName>
</protein>
<evidence type="ECO:0000313" key="2">
    <source>
        <dbReference type="Proteomes" id="UP000075615"/>
    </source>
</evidence>
<dbReference type="Proteomes" id="UP000075615">
    <property type="component" value="Unassembled WGS sequence"/>
</dbReference>
<dbReference type="EMBL" id="LRDB01000034">
    <property type="protein sequence ID" value="KYG75558.1"/>
    <property type="molecule type" value="Genomic_DNA"/>
</dbReference>
<gene>
    <name evidence="1" type="ORF">AWN68_07315</name>
</gene>
<organism evidence="1 2">
    <name type="scientific">Roseivirga echinicomitans</name>
    <dbReference type="NCBI Taxonomy" id="296218"/>
    <lineage>
        <taxon>Bacteria</taxon>
        <taxon>Pseudomonadati</taxon>
        <taxon>Bacteroidota</taxon>
        <taxon>Cytophagia</taxon>
        <taxon>Cytophagales</taxon>
        <taxon>Roseivirgaceae</taxon>
        <taxon>Roseivirga</taxon>
    </lineage>
</organism>
<evidence type="ECO:0000313" key="1">
    <source>
        <dbReference type="EMBL" id="KYG75558.1"/>
    </source>
</evidence>
<keyword evidence="2" id="KW-1185">Reference proteome</keyword>